<evidence type="ECO:0000313" key="3">
    <source>
        <dbReference type="EMBL" id="TWE15553.1"/>
    </source>
</evidence>
<dbReference type="GO" id="GO:0046872">
    <property type="term" value="F:metal ion binding"/>
    <property type="evidence" value="ECO:0007669"/>
    <property type="project" value="InterPro"/>
</dbReference>
<dbReference type="RefSeq" id="WP_145787102.1">
    <property type="nucleotide sequence ID" value="NZ_BAAABR010000028.1"/>
</dbReference>
<organism evidence="3 4">
    <name type="scientific">Kitasatospora atroaurantiaca</name>
    <dbReference type="NCBI Taxonomy" id="285545"/>
    <lineage>
        <taxon>Bacteria</taxon>
        <taxon>Bacillati</taxon>
        <taxon>Actinomycetota</taxon>
        <taxon>Actinomycetes</taxon>
        <taxon>Kitasatosporales</taxon>
        <taxon>Streptomycetaceae</taxon>
        <taxon>Kitasatospora</taxon>
    </lineage>
</organism>
<dbReference type="InterPro" id="IPR017520">
    <property type="entry name" value="CHP03086"/>
</dbReference>
<evidence type="ECO:0000313" key="4">
    <source>
        <dbReference type="Proteomes" id="UP000318416"/>
    </source>
</evidence>
<dbReference type="InterPro" id="IPR034660">
    <property type="entry name" value="DinB/YfiT-like"/>
</dbReference>
<feature type="domain" description="Mycothiol-dependent maleylpyruvate isomerase metal-binding" evidence="2">
    <location>
        <begin position="7"/>
        <end position="119"/>
    </location>
</feature>
<evidence type="ECO:0000256" key="1">
    <source>
        <dbReference type="SAM" id="MobiDB-lite"/>
    </source>
</evidence>
<dbReference type="OrthoDB" id="5185819at2"/>
<accession>A0A561EIZ0</accession>
<feature type="region of interest" description="Disordered" evidence="1">
    <location>
        <begin position="49"/>
        <end position="75"/>
    </location>
</feature>
<dbReference type="Proteomes" id="UP000318416">
    <property type="component" value="Unassembled WGS sequence"/>
</dbReference>
<dbReference type="Gene3D" id="1.20.120.450">
    <property type="entry name" value="dinb family like domain"/>
    <property type="match status" value="1"/>
</dbReference>
<comment type="caution">
    <text evidence="3">The sequence shown here is derived from an EMBL/GenBank/DDBJ whole genome shotgun (WGS) entry which is preliminary data.</text>
</comment>
<gene>
    <name evidence="3" type="ORF">FB465_0453</name>
</gene>
<proteinExistence type="predicted"/>
<reference evidence="3 4" key="1">
    <citation type="submission" date="2019-06" db="EMBL/GenBank/DDBJ databases">
        <title>Sequencing the genomes of 1000 actinobacteria strains.</title>
        <authorList>
            <person name="Klenk H.-P."/>
        </authorList>
    </citation>
    <scope>NUCLEOTIDE SEQUENCE [LARGE SCALE GENOMIC DNA]</scope>
    <source>
        <strain evidence="3 4">DSM 41649</strain>
    </source>
</reference>
<dbReference type="NCBIfam" id="TIGR03086">
    <property type="entry name" value="TIGR03086 family metal-binding protein"/>
    <property type="match status" value="1"/>
</dbReference>
<sequence>MHSAIQEFAAAFAETASAVRTDQLSERTPCDKFSVAELLAHLGEVLPSSERAARKQPQTSAGSVTAPDEVAQSARRAAAAWGEADAYEGTTEFGPGEMPAEFAAAITLQELALHGWDLARATGRPFTVGDDASKVALAVVEQLADNARANGAYGPAVAVPADASAFHRALALSGRNPGWGA</sequence>
<dbReference type="SUPFAM" id="SSF109854">
    <property type="entry name" value="DinB/YfiT-like putative metalloenzymes"/>
    <property type="match status" value="1"/>
</dbReference>
<dbReference type="InterPro" id="IPR017517">
    <property type="entry name" value="Maleyloyr_isom"/>
</dbReference>
<dbReference type="Pfam" id="PF11716">
    <property type="entry name" value="MDMPI_N"/>
    <property type="match status" value="1"/>
</dbReference>
<dbReference type="InterPro" id="IPR024344">
    <property type="entry name" value="MDMPI_metal-binding"/>
</dbReference>
<name>A0A561EIZ0_9ACTN</name>
<keyword evidence="4" id="KW-1185">Reference proteome</keyword>
<dbReference type="AlphaFoldDB" id="A0A561EIZ0"/>
<dbReference type="EMBL" id="VIVR01000001">
    <property type="protein sequence ID" value="TWE15553.1"/>
    <property type="molecule type" value="Genomic_DNA"/>
</dbReference>
<dbReference type="NCBIfam" id="TIGR03083">
    <property type="entry name" value="maleylpyruvate isomerase family mycothiol-dependent enzyme"/>
    <property type="match status" value="1"/>
</dbReference>
<evidence type="ECO:0000259" key="2">
    <source>
        <dbReference type="Pfam" id="PF11716"/>
    </source>
</evidence>
<protein>
    <submittedName>
        <fullName evidence="3">Uncharacterized protein (TIGR03086 family)</fullName>
    </submittedName>
</protein>